<evidence type="ECO:0000256" key="4">
    <source>
        <dbReference type="ARBA" id="ARBA00022833"/>
    </source>
</evidence>
<accession>A0A8J6E3G1</accession>
<evidence type="ECO:0000313" key="10">
    <source>
        <dbReference type="EMBL" id="KAG9393127.1"/>
    </source>
</evidence>
<comment type="subcellular location">
    <subcellularLocation>
        <location evidence="1">Nucleus</location>
    </subcellularLocation>
</comment>
<dbReference type="Pfam" id="PF00096">
    <property type="entry name" value="zf-C2H2"/>
    <property type="match status" value="2"/>
</dbReference>
<feature type="domain" description="C2H2-type" evidence="9">
    <location>
        <begin position="126"/>
        <end position="156"/>
    </location>
</feature>
<dbReference type="AlphaFoldDB" id="A0A8J6E3G1"/>
<comment type="caution">
    <text evidence="10">The sequence shown here is derived from an EMBL/GenBank/DDBJ whole genome shotgun (WGS) entry which is preliminary data.</text>
</comment>
<evidence type="ECO:0000256" key="1">
    <source>
        <dbReference type="ARBA" id="ARBA00004123"/>
    </source>
</evidence>
<sequence length="261" mass="29950">MTRKAKKKNTCVICQKECTTEASLFEHLSSAHKEAFVLPGTKEEDLTEVQRHILHSYSPQITRQCPFPGCFKQDSYPSAISRHVWKYHWDVVQGVIMNAPVNNRAPEPTMQWIKQRVLTKPGHVAFPCDHDGCREVFRTESDKNSHMKHEHGKEKPRFQCPLCTASFARDAALQLHLIKHRRAAQGFVCKECGKQYTTKANLRIHVKAAHENVRYQCPLCSGSCKYTHKFREHMAALHGWDPAPKSWPPSKFADFRVCGTD</sequence>
<keyword evidence="3 8" id="KW-0863">Zinc-finger</keyword>
<dbReference type="PANTHER" id="PTHR46179">
    <property type="entry name" value="ZINC FINGER PROTEIN"/>
    <property type="match status" value="1"/>
</dbReference>
<evidence type="ECO:0000256" key="5">
    <source>
        <dbReference type="ARBA" id="ARBA00023015"/>
    </source>
</evidence>
<keyword evidence="7" id="KW-0539">Nucleus</keyword>
<dbReference type="PROSITE" id="PS00028">
    <property type="entry name" value="ZINC_FINGER_C2H2_1"/>
    <property type="match status" value="4"/>
</dbReference>
<dbReference type="Pfam" id="PF12874">
    <property type="entry name" value="zf-met"/>
    <property type="match status" value="1"/>
</dbReference>
<name>A0A8J6E3G1_9EUKA</name>
<dbReference type="GO" id="GO:0005634">
    <property type="term" value="C:nucleus"/>
    <property type="evidence" value="ECO:0007669"/>
    <property type="project" value="UniProtKB-SubCell"/>
</dbReference>
<evidence type="ECO:0000256" key="2">
    <source>
        <dbReference type="ARBA" id="ARBA00022723"/>
    </source>
</evidence>
<evidence type="ECO:0000256" key="8">
    <source>
        <dbReference type="PROSITE-ProRule" id="PRU00042"/>
    </source>
</evidence>
<dbReference type="PROSITE" id="PS50157">
    <property type="entry name" value="ZINC_FINGER_C2H2_2"/>
    <property type="match status" value="3"/>
</dbReference>
<keyword evidence="5" id="KW-0805">Transcription regulation</keyword>
<evidence type="ECO:0000256" key="7">
    <source>
        <dbReference type="ARBA" id="ARBA00023242"/>
    </source>
</evidence>
<dbReference type="Proteomes" id="UP000717585">
    <property type="component" value="Unassembled WGS sequence"/>
</dbReference>
<protein>
    <submittedName>
        <fullName evidence="10">Zinc-finger double domain</fullName>
    </submittedName>
</protein>
<feature type="domain" description="C2H2-type" evidence="9">
    <location>
        <begin position="187"/>
        <end position="215"/>
    </location>
</feature>
<dbReference type="PANTHER" id="PTHR46179:SF13">
    <property type="entry name" value="C2H2-TYPE DOMAIN-CONTAINING PROTEIN"/>
    <property type="match status" value="1"/>
</dbReference>
<dbReference type="GO" id="GO:0006357">
    <property type="term" value="P:regulation of transcription by RNA polymerase II"/>
    <property type="evidence" value="ECO:0007669"/>
    <property type="project" value="TreeGrafter"/>
</dbReference>
<feature type="domain" description="C2H2-type" evidence="9">
    <location>
        <begin position="158"/>
        <end position="185"/>
    </location>
</feature>
<dbReference type="GO" id="GO:0008270">
    <property type="term" value="F:zinc ion binding"/>
    <property type="evidence" value="ECO:0007669"/>
    <property type="project" value="UniProtKB-KW"/>
</dbReference>
<evidence type="ECO:0000313" key="11">
    <source>
        <dbReference type="Proteomes" id="UP000717585"/>
    </source>
</evidence>
<dbReference type="Gene3D" id="3.30.160.60">
    <property type="entry name" value="Classic Zinc Finger"/>
    <property type="match status" value="2"/>
</dbReference>
<dbReference type="EMBL" id="JAHDYR010000025">
    <property type="protein sequence ID" value="KAG9393127.1"/>
    <property type="molecule type" value="Genomic_DNA"/>
</dbReference>
<keyword evidence="6" id="KW-0804">Transcription</keyword>
<reference evidence="10" key="1">
    <citation type="submission" date="2021-05" db="EMBL/GenBank/DDBJ databases">
        <title>A free-living protist that lacks canonical eukaryotic 1 DNA replication and segregation systems.</title>
        <authorList>
            <person name="Salas-Leiva D.E."/>
            <person name="Tromer E.C."/>
            <person name="Curtis B.A."/>
            <person name="Jerlstrom-Hultqvist J."/>
            <person name="Kolisko M."/>
            <person name="Yi Z."/>
            <person name="Salas-Leiva J.S."/>
            <person name="Gallot-Lavallee L."/>
            <person name="Kops G.J.P.L."/>
            <person name="Archibald J.M."/>
            <person name="Simpson A.G.B."/>
            <person name="Roger A.J."/>
        </authorList>
    </citation>
    <scope>NUCLEOTIDE SEQUENCE</scope>
    <source>
        <strain evidence="10">BICM</strain>
    </source>
</reference>
<dbReference type="InterPro" id="IPR013087">
    <property type="entry name" value="Znf_C2H2_type"/>
</dbReference>
<keyword evidence="2" id="KW-0479">Metal-binding</keyword>
<keyword evidence="11" id="KW-1185">Reference proteome</keyword>
<gene>
    <name evidence="10" type="ORF">J8273_3256</name>
</gene>
<dbReference type="InterPro" id="IPR036236">
    <property type="entry name" value="Znf_C2H2_sf"/>
</dbReference>
<evidence type="ECO:0000256" key="6">
    <source>
        <dbReference type="ARBA" id="ARBA00023163"/>
    </source>
</evidence>
<evidence type="ECO:0000256" key="3">
    <source>
        <dbReference type="ARBA" id="ARBA00022771"/>
    </source>
</evidence>
<dbReference type="SUPFAM" id="SSF57667">
    <property type="entry name" value="beta-beta-alpha zinc fingers"/>
    <property type="match status" value="1"/>
</dbReference>
<keyword evidence="4" id="KW-0862">Zinc</keyword>
<dbReference type="InterPro" id="IPR051061">
    <property type="entry name" value="Zinc_finger_trans_reg"/>
</dbReference>
<proteinExistence type="predicted"/>
<dbReference type="SMART" id="SM00355">
    <property type="entry name" value="ZnF_C2H2"/>
    <property type="match status" value="6"/>
</dbReference>
<dbReference type="OrthoDB" id="654211at2759"/>
<organism evidence="10 11">
    <name type="scientific">Carpediemonas membranifera</name>
    <dbReference type="NCBI Taxonomy" id="201153"/>
    <lineage>
        <taxon>Eukaryota</taxon>
        <taxon>Metamonada</taxon>
        <taxon>Carpediemonas-like organisms</taxon>
        <taxon>Carpediemonas</taxon>
    </lineage>
</organism>
<evidence type="ECO:0000259" key="9">
    <source>
        <dbReference type="PROSITE" id="PS50157"/>
    </source>
</evidence>